<organism evidence="5 6">
    <name type="scientific">Actinomycetospora aurantiaca</name>
    <dbReference type="NCBI Taxonomy" id="3129233"/>
    <lineage>
        <taxon>Bacteria</taxon>
        <taxon>Bacillati</taxon>
        <taxon>Actinomycetota</taxon>
        <taxon>Actinomycetes</taxon>
        <taxon>Pseudonocardiales</taxon>
        <taxon>Pseudonocardiaceae</taxon>
        <taxon>Actinomycetospora</taxon>
    </lineage>
</organism>
<evidence type="ECO:0000256" key="2">
    <source>
        <dbReference type="ARBA" id="ARBA00023159"/>
    </source>
</evidence>
<dbReference type="InterPro" id="IPR014048">
    <property type="entry name" value="MethylDNA_cys_MeTrfase_DNA-bd"/>
</dbReference>
<keyword evidence="5" id="KW-0489">Methyltransferase</keyword>
<keyword evidence="5" id="KW-0808">Transferase</keyword>
<keyword evidence="1" id="KW-0227">DNA damage</keyword>
<protein>
    <submittedName>
        <fullName evidence="5">Methylated-DNA--[protein]-cysteine S-methyltransferase</fullName>
        <ecNumber evidence="5">2.1.1.63</ecNumber>
    </submittedName>
</protein>
<dbReference type="Pfam" id="PF01035">
    <property type="entry name" value="DNA_binding_1"/>
    <property type="match status" value="1"/>
</dbReference>
<evidence type="ECO:0000256" key="1">
    <source>
        <dbReference type="ARBA" id="ARBA00022763"/>
    </source>
</evidence>
<dbReference type="GO" id="GO:0003908">
    <property type="term" value="F:methylated-DNA-[protein]-cysteine S-methyltransferase activity"/>
    <property type="evidence" value="ECO:0007669"/>
    <property type="project" value="UniProtKB-EC"/>
</dbReference>
<dbReference type="SUPFAM" id="SSF46767">
    <property type="entry name" value="Methylated DNA-protein cysteine methyltransferase, C-terminal domain"/>
    <property type="match status" value="1"/>
</dbReference>
<dbReference type="SUPFAM" id="SSF57884">
    <property type="entry name" value="Ada DNA repair protein, N-terminal domain (N-Ada 10)"/>
    <property type="match status" value="1"/>
</dbReference>
<accession>A0ABU8MVM4</accession>
<dbReference type="PANTHER" id="PTHR10815">
    <property type="entry name" value="METHYLATED-DNA--PROTEIN-CYSTEINE METHYLTRANSFERASE"/>
    <property type="match status" value="1"/>
</dbReference>
<feature type="domain" description="Ada DNA repair metal-binding" evidence="4">
    <location>
        <begin position="181"/>
        <end position="233"/>
    </location>
</feature>
<dbReference type="GO" id="GO:0032259">
    <property type="term" value="P:methylation"/>
    <property type="evidence" value="ECO:0007669"/>
    <property type="project" value="UniProtKB-KW"/>
</dbReference>
<keyword evidence="2" id="KW-0010">Activator</keyword>
<dbReference type="NCBIfam" id="TIGR00589">
    <property type="entry name" value="ogt"/>
    <property type="match status" value="1"/>
</dbReference>
<proteinExistence type="predicted"/>
<feature type="domain" description="Methylated-DNA-[protein]-cysteine S-methyltransferase DNA binding" evidence="3">
    <location>
        <begin position="92"/>
        <end position="171"/>
    </location>
</feature>
<dbReference type="Gene3D" id="1.10.10.10">
    <property type="entry name" value="Winged helix-like DNA-binding domain superfamily/Winged helix DNA-binding domain"/>
    <property type="match status" value="1"/>
</dbReference>
<dbReference type="PANTHER" id="PTHR10815:SF13">
    <property type="entry name" value="METHYLATED-DNA--PROTEIN-CYSTEINE METHYLTRANSFERASE"/>
    <property type="match status" value="1"/>
</dbReference>
<dbReference type="EMBL" id="JBBEGN010000021">
    <property type="protein sequence ID" value="MEJ2871355.1"/>
    <property type="molecule type" value="Genomic_DNA"/>
</dbReference>
<dbReference type="CDD" id="cd06445">
    <property type="entry name" value="ATase"/>
    <property type="match status" value="1"/>
</dbReference>
<dbReference type="InterPro" id="IPR004026">
    <property type="entry name" value="Ada_DNA_repair_Zn-bd"/>
</dbReference>
<dbReference type="InterPro" id="IPR035451">
    <property type="entry name" value="Ada-like_dom_sf"/>
</dbReference>
<sequence>MTDSLLARLSPPAVEKDLSGAVVDTFTTTAGPLGDVLVASSAEGVTYLRPVGDVDGFRAEYRRRLGRPLVPGTTGPSIGARTPVDLRACSSFERDVLDATASIPAGQTRPYGWVAREVGSPAAVRAVGTVLARNPVPLIVPCHRVTKSDGSLGRYMLGEEAKARLLADEGADLEGLAAFTAAGTVLVGSDSTGIACLPSCHHARRITDAHRVSFRSAAAARDAGYRGCLVCRPVWPAAR</sequence>
<dbReference type="Pfam" id="PF02805">
    <property type="entry name" value="Ada_Zn_binding"/>
    <property type="match status" value="1"/>
</dbReference>
<keyword evidence="6" id="KW-1185">Reference proteome</keyword>
<name>A0ABU8MVM4_9PSEU</name>
<evidence type="ECO:0000313" key="6">
    <source>
        <dbReference type="Proteomes" id="UP001385809"/>
    </source>
</evidence>
<evidence type="ECO:0000259" key="4">
    <source>
        <dbReference type="Pfam" id="PF02805"/>
    </source>
</evidence>
<dbReference type="Gene3D" id="3.40.10.10">
    <property type="entry name" value="DNA Methylphosphotriester Repair Domain"/>
    <property type="match status" value="1"/>
</dbReference>
<gene>
    <name evidence="5" type="ORF">WCD74_26595</name>
</gene>
<dbReference type="RefSeq" id="WP_337697923.1">
    <property type="nucleotide sequence ID" value="NZ_JBBEGN010000021.1"/>
</dbReference>
<comment type="caution">
    <text evidence="5">The sequence shown here is derived from an EMBL/GenBank/DDBJ whole genome shotgun (WGS) entry which is preliminary data.</text>
</comment>
<dbReference type="InterPro" id="IPR036217">
    <property type="entry name" value="MethylDNA_cys_MeTrfase_DNAb"/>
</dbReference>
<dbReference type="InterPro" id="IPR036388">
    <property type="entry name" value="WH-like_DNA-bd_sf"/>
</dbReference>
<dbReference type="EC" id="2.1.1.63" evidence="5"/>
<reference evidence="5 6" key="1">
    <citation type="submission" date="2024-03" db="EMBL/GenBank/DDBJ databases">
        <title>Actinomycetospora sp. OC33-EN08, a novel actinomycete isolated from wild orchid (Aerides multiflora).</title>
        <authorList>
            <person name="Suriyachadkun C."/>
        </authorList>
    </citation>
    <scope>NUCLEOTIDE SEQUENCE [LARGE SCALE GENOMIC DNA]</scope>
    <source>
        <strain evidence="5 6">OC33-EN08</strain>
    </source>
</reference>
<evidence type="ECO:0000259" key="3">
    <source>
        <dbReference type="Pfam" id="PF01035"/>
    </source>
</evidence>
<evidence type="ECO:0000313" key="5">
    <source>
        <dbReference type="EMBL" id="MEJ2871355.1"/>
    </source>
</evidence>
<dbReference type="Proteomes" id="UP001385809">
    <property type="component" value="Unassembled WGS sequence"/>
</dbReference>